<evidence type="ECO:0000313" key="3">
    <source>
        <dbReference type="Proteomes" id="UP000184509"/>
    </source>
</evidence>
<reference evidence="2 3" key="1">
    <citation type="submission" date="2016-11" db="EMBL/GenBank/DDBJ databases">
        <authorList>
            <person name="Jaros S."/>
            <person name="Januszkiewicz K."/>
            <person name="Wedrychowicz H."/>
        </authorList>
    </citation>
    <scope>NUCLEOTIDE SEQUENCE [LARGE SCALE GENOMIC DNA]</scope>
    <source>
        <strain evidence="2 3">DSM 26991</strain>
    </source>
</reference>
<dbReference type="RefSeq" id="WP_073400300.1">
    <property type="nucleotide sequence ID" value="NZ_FQTV01000005.1"/>
</dbReference>
<organism evidence="2 3">
    <name type="scientific">Bacteroides luti</name>
    <dbReference type="NCBI Taxonomy" id="1297750"/>
    <lineage>
        <taxon>Bacteria</taxon>
        <taxon>Pseudomonadati</taxon>
        <taxon>Bacteroidota</taxon>
        <taxon>Bacteroidia</taxon>
        <taxon>Bacteroidales</taxon>
        <taxon>Bacteroidaceae</taxon>
        <taxon>Bacteroides</taxon>
    </lineage>
</organism>
<dbReference type="Gene3D" id="3.20.20.140">
    <property type="entry name" value="Metal-dependent hydrolases"/>
    <property type="match status" value="1"/>
</dbReference>
<dbReference type="GO" id="GO:0046872">
    <property type="term" value="F:metal ion binding"/>
    <property type="evidence" value="ECO:0007669"/>
    <property type="project" value="UniProtKB-KW"/>
</dbReference>
<feature type="binding site" evidence="1">
    <location>
        <position position="128"/>
    </location>
    <ligand>
        <name>a divalent metal cation</name>
        <dbReference type="ChEBI" id="CHEBI:60240"/>
        <label>2</label>
    </ligand>
</feature>
<dbReference type="EMBL" id="FQTV01000005">
    <property type="protein sequence ID" value="SHF11132.1"/>
    <property type="molecule type" value="Genomic_DNA"/>
</dbReference>
<dbReference type="PANTHER" id="PTHR46124:SF2">
    <property type="entry name" value="D-AMINOACYL-TRNA DEACYLASE"/>
    <property type="match status" value="1"/>
</dbReference>
<protein>
    <submittedName>
        <fullName evidence="2">TatD DNase family protein</fullName>
    </submittedName>
</protein>
<accession>A0A1M4Z047</accession>
<keyword evidence="3" id="KW-1185">Reference proteome</keyword>
<dbReference type="SUPFAM" id="SSF51556">
    <property type="entry name" value="Metallo-dependent hydrolases"/>
    <property type="match status" value="1"/>
</dbReference>
<evidence type="ECO:0000313" key="2">
    <source>
        <dbReference type="EMBL" id="SHF11132.1"/>
    </source>
</evidence>
<dbReference type="InterPro" id="IPR001130">
    <property type="entry name" value="TatD-like"/>
</dbReference>
<dbReference type="GO" id="GO:0016788">
    <property type="term" value="F:hydrolase activity, acting on ester bonds"/>
    <property type="evidence" value="ECO:0007669"/>
    <property type="project" value="InterPro"/>
</dbReference>
<gene>
    <name evidence="2" type="ORF">SAMN05444405_105126</name>
</gene>
<feature type="binding site" evidence="1">
    <location>
        <position position="104"/>
    </location>
    <ligand>
        <name>a divalent metal cation</name>
        <dbReference type="ChEBI" id="CHEBI:60240"/>
        <label>2</label>
    </ligand>
</feature>
<dbReference type="Proteomes" id="UP000184509">
    <property type="component" value="Unassembled WGS sequence"/>
</dbReference>
<dbReference type="OrthoDB" id="664222at2"/>
<proteinExistence type="predicted"/>
<dbReference type="PANTHER" id="PTHR46124">
    <property type="entry name" value="D-AMINOACYL-TRNA DEACYLASE"/>
    <property type="match status" value="1"/>
</dbReference>
<feature type="binding site" evidence="1">
    <location>
        <position position="69"/>
    </location>
    <ligand>
        <name>a divalent metal cation</name>
        <dbReference type="ChEBI" id="CHEBI:60240"/>
        <label>1</label>
    </ligand>
</feature>
<evidence type="ECO:0000256" key="1">
    <source>
        <dbReference type="PIRSR" id="PIRSR005902-1"/>
    </source>
</evidence>
<keyword evidence="1" id="KW-0479">Metal-binding</keyword>
<dbReference type="STRING" id="1297750.SAMN05444405_105126"/>
<name>A0A1M4Z047_9BACE</name>
<dbReference type="AlphaFoldDB" id="A0A1M4Z047"/>
<dbReference type="InterPro" id="IPR032466">
    <property type="entry name" value="Metal_Hydrolase"/>
</dbReference>
<sequence>MDILDIHTHSSKSNPSQHIFSCLPSAFSPLEGGYYSVGIHPWNINAGVKSEFEYLKEISSHPQIIAIGEAGLDKMIPVELSFQEEVFGWQIKLSEELGKPLIIHSVKTSNEIIQLKKKYNPKSPWIFHGFRGKKELAEQLIAHDIYLSFGEKYQESAMTSIPLDHLLLETDESNKTITEIFEAAAKSLSLPVEQLITKVQQNISRLFFNQ</sequence>
<dbReference type="Pfam" id="PF01026">
    <property type="entry name" value="TatD_DNase"/>
    <property type="match status" value="1"/>
</dbReference>
<dbReference type="PIRSF" id="PIRSF005902">
    <property type="entry name" value="DNase_TatD"/>
    <property type="match status" value="1"/>
</dbReference>
<feature type="binding site" evidence="1">
    <location>
        <position position="171"/>
    </location>
    <ligand>
        <name>a divalent metal cation</name>
        <dbReference type="ChEBI" id="CHEBI:60240"/>
        <label>1</label>
    </ligand>
</feature>